<sequence length="260" mass="27856">DVRCNNDKNLTYSVSYIPKLEREDKGFVKLSCRDIPKSPLYVNVEAHAGDASKVKVTSPDVQPMGVVVSKPTFFNILTIDAGRGVPEVIIIDPATYKTFVAAKVRQIENDLPSSPFPVKIAPLSGVRKVKSSGRGLQPNGIRVGDDADFKIYTEGGGEECHYFPLKEGRYVAVVTFAGQEINKSPFEVKVGSKKDSNIVAFGPGMRGGVVGYPAAFVVETNGETGALGFTVAGPSQAETEFHDNGDGSALAKYHPTATEE</sequence>
<dbReference type="AlphaFoldDB" id="A0A1A9UDT3"/>
<dbReference type="GO" id="GO:0051015">
    <property type="term" value="F:actin filament binding"/>
    <property type="evidence" value="ECO:0007669"/>
    <property type="project" value="InterPro"/>
</dbReference>
<feature type="repeat" description="Filamin" evidence="3">
    <location>
        <begin position="46"/>
        <end position="190"/>
    </location>
</feature>
<dbReference type="PANTHER" id="PTHR38537:SF8">
    <property type="entry name" value="FILAMIN-A"/>
    <property type="match status" value="1"/>
</dbReference>
<dbReference type="SMART" id="SM00557">
    <property type="entry name" value="IG_FLMN"/>
    <property type="match status" value="3"/>
</dbReference>
<dbReference type="Pfam" id="PF00630">
    <property type="entry name" value="Filamin"/>
    <property type="match status" value="1"/>
</dbReference>
<dbReference type="EnsemblMetazoa" id="GAUT001162-RA">
    <property type="protein sequence ID" value="GAUT001162-PA"/>
    <property type="gene ID" value="GAUT001162"/>
</dbReference>
<dbReference type="InterPro" id="IPR017868">
    <property type="entry name" value="Filamin/ABP280_repeat-like"/>
</dbReference>
<dbReference type="InterPro" id="IPR044801">
    <property type="entry name" value="Filamin"/>
</dbReference>
<keyword evidence="2" id="KW-0677">Repeat</keyword>
<evidence type="ECO:0000256" key="2">
    <source>
        <dbReference type="ARBA" id="ARBA00022737"/>
    </source>
</evidence>
<evidence type="ECO:0000256" key="3">
    <source>
        <dbReference type="PROSITE-ProRule" id="PRU00087"/>
    </source>
</evidence>
<evidence type="ECO:0000313" key="5">
    <source>
        <dbReference type="Proteomes" id="UP000078200"/>
    </source>
</evidence>
<accession>A0A1A9UDT3</accession>
<dbReference type="InterPro" id="IPR014756">
    <property type="entry name" value="Ig_E-set"/>
</dbReference>
<dbReference type="GO" id="GO:0030036">
    <property type="term" value="P:actin cytoskeleton organization"/>
    <property type="evidence" value="ECO:0007669"/>
    <property type="project" value="InterPro"/>
</dbReference>
<organism evidence="4 5">
    <name type="scientific">Glossina austeni</name>
    <name type="common">Savannah tsetse fly</name>
    <dbReference type="NCBI Taxonomy" id="7395"/>
    <lineage>
        <taxon>Eukaryota</taxon>
        <taxon>Metazoa</taxon>
        <taxon>Ecdysozoa</taxon>
        <taxon>Arthropoda</taxon>
        <taxon>Hexapoda</taxon>
        <taxon>Insecta</taxon>
        <taxon>Pterygota</taxon>
        <taxon>Neoptera</taxon>
        <taxon>Endopterygota</taxon>
        <taxon>Diptera</taxon>
        <taxon>Brachycera</taxon>
        <taxon>Muscomorpha</taxon>
        <taxon>Hippoboscoidea</taxon>
        <taxon>Glossinidae</taxon>
        <taxon>Glossina</taxon>
    </lineage>
</organism>
<proteinExistence type="inferred from homology"/>
<feature type="repeat" description="Filamin" evidence="3">
    <location>
        <begin position="1"/>
        <end position="44"/>
    </location>
</feature>
<dbReference type="Gene3D" id="2.60.40.10">
    <property type="entry name" value="Immunoglobulins"/>
    <property type="match status" value="3"/>
</dbReference>
<evidence type="ECO:0000256" key="1">
    <source>
        <dbReference type="ARBA" id="ARBA00009238"/>
    </source>
</evidence>
<feature type="repeat" description="Filamin" evidence="3">
    <location>
        <begin position="190"/>
        <end position="260"/>
    </location>
</feature>
<dbReference type="Proteomes" id="UP000078200">
    <property type="component" value="Unassembled WGS sequence"/>
</dbReference>
<dbReference type="SUPFAM" id="SSF81296">
    <property type="entry name" value="E set domains"/>
    <property type="match status" value="3"/>
</dbReference>
<dbReference type="PROSITE" id="PS50194">
    <property type="entry name" value="FILAMIN_REPEAT"/>
    <property type="match status" value="3"/>
</dbReference>
<protein>
    <submittedName>
        <fullName evidence="4">Uncharacterized protein</fullName>
    </submittedName>
</protein>
<keyword evidence="5" id="KW-1185">Reference proteome</keyword>
<dbReference type="InterPro" id="IPR013783">
    <property type="entry name" value="Ig-like_fold"/>
</dbReference>
<evidence type="ECO:0000313" key="4">
    <source>
        <dbReference type="EnsemblMetazoa" id="GAUT001162-PA"/>
    </source>
</evidence>
<dbReference type="PANTHER" id="PTHR38537">
    <property type="entry name" value="JITTERBUG, ISOFORM N"/>
    <property type="match status" value="1"/>
</dbReference>
<dbReference type="STRING" id="7395.A0A1A9UDT3"/>
<dbReference type="InterPro" id="IPR001298">
    <property type="entry name" value="Filamin/ABP280_rpt"/>
</dbReference>
<reference evidence="4" key="1">
    <citation type="submission" date="2020-05" db="UniProtKB">
        <authorList>
            <consortium name="EnsemblMetazoa"/>
        </authorList>
    </citation>
    <scope>IDENTIFICATION</scope>
    <source>
        <strain evidence="4">TTRI</strain>
    </source>
</reference>
<comment type="similarity">
    <text evidence="1">Belongs to the filamin family.</text>
</comment>
<name>A0A1A9UDT3_GLOAU</name>
<dbReference type="VEuPathDB" id="VectorBase:GAUT001162"/>